<dbReference type="Proteomes" id="UP000324233">
    <property type="component" value="Chromosome"/>
</dbReference>
<proteinExistence type="predicted"/>
<reference evidence="2 3" key="1">
    <citation type="submission" date="2019-08" db="EMBL/GenBank/DDBJ databases">
        <title>Deep-cultivation of Planctomycetes and their phenomic and genomic characterization uncovers novel biology.</title>
        <authorList>
            <person name="Wiegand S."/>
            <person name="Jogler M."/>
            <person name="Boedeker C."/>
            <person name="Pinto D."/>
            <person name="Vollmers J."/>
            <person name="Rivas-Marin E."/>
            <person name="Kohn T."/>
            <person name="Peeters S.H."/>
            <person name="Heuer A."/>
            <person name="Rast P."/>
            <person name="Oberbeckmann S."/>
            <person name="Bunk B."/>
            <person name="Jeske O."/>
            <person name="Meyerdierks A."/>
            <person name="Storesund J.E."/>
            <person name="Kallscheuer N."/>
            <person name="Luecker S."/>
            <person name="Lage O.M."/>
            <person name="Pohl T."/>
            <person name="Merkel B.J."/>
            <person name="Hornburger P."/>
            <person name="Mueller R.-W."/>
            <person name="Bruemmer F."/>
            <person name="Labrenz M."/>
            <person name="Spormann A.M."/>
            <person name="Op den Camp H."/>
            <person name="Overmann J."/>
            <person name="Amann R."/>
            <person name="Jetten M.S.M."/>
            <person name="Mascher T."/>
            <person name="Medema M.H."/>
            <person name="Devos D.P."/>
            <person name="Kaster A.-K."/>
            <person name="Ovreas L."/>
            <person name="Rohde M."/>
            <person name="Galperin M.Y."/>
            <person name="Jogler C."/>
        </authorList>
    </citation>
    <scope>NUCLEOTIDE SEQUENCE [LARGE SCALE GENOMIC DNA]</scope>
    <source>
        <strain evidence="2 3">OJF2</strain>
    </source>
</reference>
<protein>
    <submittedName>
        <fullName evidence="2">Uncharacterized protein</fullName>
    </submittedName>
</protein>
<feature type="region of interest" description="Disordered" evidence="1">
    <location>
        <begin position="77"/>
        <end position="289"/>
    </location>
</feature>
<dbReference type="KEGG" id="agv:OJF2_04980"/>
<name>A0A5B9VV64_9BACT</name>
<gene>
    <name evidence="2" type="ORF">OJF2_04980</name>
</gene>
<feature type="compositionally biased region" description="Basic residues" evidence="1">
    <location>
        <begin position="165"/>
        <end position="179"/>
    </location>
</feature>
<dbReference type="EMBL" id="CP042997">
    <property type="protein sequence ID" value="QEH32029.1"/>
    <property type="molecule type" value="Genomic_DNA"/>
</dbReference>
<feature type="compositionally biased region" description="Basic residues" evidence="1">
    <location>
        <begin position="268"/>
        <end position="289"/>
    </location>
</feature>
<feature type="compositionally biased region" description="Basic and acidic residues" evidence="1">
    <location>
        <begin position="186"/>
        <end position="213"/>
    </location>
</feature>
<feature type="region of interest" description="Disordered" evidence="1">
    <location>
        <begin position="1"/>
        <end position="65"/>
    </location>
</feature>
<evidence type="ECO:0000313" key="2">
    <source>
        <dbReference type="EMBL" id="QEH32029.1"/>
    </source>
</evidence>
<evidence type="ECO:0000313" key="3">
    <source>
        <dbReference type="Proteomes" id="UP000324233"/>
    </source>
</evidence>
<keyword evidence="3" id="KW-1185">Reference proteome</keyword>
<dbReference type="AlphaFoldDB" id="A0A5B9VV64"/>
<accession>A0A5B9VV64</accession>
<evidence type="ECO:0000256" key="1">
    <source>
        <dbReference type="SAM" id="MobiDB-lite"/>
    </source>
</evidence>
<sequence length="289" mass="31482">MKSASHPASGPSRGGARAASSRLPRLPGHRPRGMAPPHSMASGLRSRSGRTRDTGQHGGGVVVGCPGDLMAAFCIAAEKRSSSKRGSPTAAPRRRRGPGRWTRLLPDPGDFAAHPTYRDAARWPANRDQPGPRIRRRPGHLPPAVAAHFDHPDGPRITGEGPPRRTCRRCSRPRSRPPRPQRYSGRVHDAHRAGAEDRDLVRSARGEWLRGEGHGPASGVVDDLPDADRAAPPADEPPITARLDEAIGGRILRRGGVKGLVERDGRCRGRPRPRRRRSPCRRRRSPPCR</sequence>
<feature type="compositionally biased region" description="Low complexity" evidence="1">
    <location>
        <begin position="7"/>
        <end position="26"/>
    </location>
</feature>
<organism evidence="2 3">
    <name type="scientific">Aquisphaera giovannonii</name>
    <dbReference type="NCBI Taxonomy" id="406548"/>
    <lineage>
        <taxon>Bacteria</taxon>
        <taxon>Pseudomonadati</taxon>
        <taxon>Planctomycetota</taxon>
        <taxon>Planctomycetia</taxon>
        <taxon>Isosphaerales</taxon>
        <taxon>Isosphaeraceae</taxon>
        <taxon>Aquisphaera</taxon>
    </lineage>
</organism>